<feature type="domain" description="Glycoside hydrolase family 20 catalytic" evidence="6">
    <location>
        <begin position="11"/>
        <end position="299"/>
    </location>
</feature>
<keyword evidence="8" id="KW-1185">Reference proteome</keyword>
<reference evidence="7 8" key="1">
    <citation type="submission" date="2019-01" db="EMBL/GenBank/DDBJ databases">
        <title>Draft genome sequences of the type strains of six Macrococcus species.</title>
        <authorList>
            <person name="Mazhar S."/>
            <person name="Altermann E."/>
            <person name="Hill C."/>
            <person name="Mcauliffe O."/>
        </authorList>
    </citation>
    <scope>NUCLEOTIDE SEQUENCE [LARGE SCALE GENOMIC DNA]</scope>
    <source>
        <strain evidence="7 8">CCM4815</strain>
    </source>
</reference>
<dbReference type="GO" id="GO:0005975">
    <property type="term" value="P:carbohydrate metabolic process"/>
    <property type="evidence" value="ECO:0007669"/>
    <property type="project" value="InterPro"/>
</dbReference>
<feature type="active site" description="Proton donor" evidence="5">
    <location>
        <position position="162"/>
    </location>
</feature>
<proteinExistence type="inferred from homology"/>
<evidence type="ECO:0000256" key="4">
    <source>
        <dbReference type="ARBA" id="ARBA00022801"/>
    </source>
</evidence>
<comment type="catalytic activity">
    <reaction evidence="1">
        <text>Hydrolysis of terminal non-reducing N-acetyl-D-hexosamine residues in N-acetyl-beta-D-hexosaminides.</text>
        <dbReference type="EC" id="3.2.1.52"/>
    </reaction>
</comment>
<evidence type="ECO:0000259" key="6">
    <source>
        <dbReference type="Pfam" id="PF00728"/>
    </source>
</evidence>
<dbReference type="InterPro" id="IPR017853">
    <property type="entry name" value="GH"/>
</dbReference>
<organism evidence="7 8">
    <name type="scientific">Macrococcus lamae</name>
    <dbReference type="NCBI Taxonomy" id="198484"/>
    <lineage>
        <taxon>Bacteria</taxon>
        <taxon>Bacillati</taxon>
        <taxon>Bacillota</taxon>
        <taxon>Bacilli</taxon>
        <taxon>Bacillales</taxon>
        <taxon>Staphylococcaceae</taxon>
        <taxon>Macrococcus</taxon>
    </lineage>
</organism>
<evidence type="ECO:0000256" key="1">
    <source>
        <dbReference type="ARBA" id="ARBA00001231"/>
    </source>
</evidence>
<dbReference type="RefSeq" id="WP_133444578.1">
    <property type="nucleotide sequence ID" value="NZ_SCWB01000021.1"/>
</dbReference>
<dbReference type="EMBL" id="SCWB01000021">
    <property type="protein sequence ID" value="TDM05280.1"/>
    <property type="molecule type" value="Genomic_DNA"/>
</dbReference>
<dbReference type="Pfam" id="PF00728">
    <property type="entry name" value="Glyco_hydro_20"/>
    <property type="match status" value="1"/>
</dbReference>
<gene>
    <name evidence="7" type="ORF">ERX29_10245</name>
</gene>
<dbReference type="InterPro" id="IPR015883">
    <property type="entry name" value="Glyco_hydro_20_cat"/>
</dbReference>
<dbReference type="GO" id="GO:0016020">
    <property type="term" value="C:membrane"/>
    <property type="evidence" value="ECO:0007669"/>
    <property type="project" value="TreeGrafter"/>
</dbReference>
<comment type="caution">
    <text evidence="7">The sequence shown here is derived from an EMBL/GenBank/DDBJ whole genome shotgun (WGS) entry which is preliminary data.</text>
</comment>
<dbReference type="Proteomes" id="UP000294802">
    <property type="component" value="Unassembled WGS sequence"/>
</dbReference>
<dbReference type="InterPro" id="IPR025705">
    <property type="entry name" value="Beta_hexosaminidase_sua/sub"/>
</dbReference>
<dbReference type="EC" id="3.2.1.52" evidence="3"/>
<evidence type="ECO:0000313" key="8">
    <source>
        <dbReference type="Proteomes" id="UP000294802"/>
    </source>
</evidence>
<protein>
    <recommendedName>
        <fullName evidence="3">beta-N-acetylhexosaminidase</fullName>
        <ecNumber evidence="3">3.2.1.52</ecNumber>
    </recommendedName>
</protein>
<name>A0A4R6BSB6_9STAP</name>
<keyword evidence="4" id="KW-0378">Hydrolase</keyword>
<comment type="similarity">
    <text evidence="2">Belongs to the glycosyl hydrolase 20 family.</text>
</comment>
<evidence type="ECO:0000256" key="3">
    <source>
        <dbReference type="ARBA" id="ARBA00012663"/>
    </source>
</evidence>
<dbReference type="SUPFAM" id="SSF51445">
    <property type="entry name" value="(Trans)glycosidases"/>
    <property type="match status" value="1"/>
</dbReference>
<sequence>MPDHSYKLQQGVMIDCARRYYSVDILKKIIDEIAAGSGDFIQLHFSDNEGYRITSDYLEQALNVPNTDYLTAAELNELITYANSINVQVIPDFDVPGHSKYWMNRFHELHPEITICSDFDNSLVDFFNNESALLAVRNMIEEITELFYQPKFQQKIVIGGDEVPGSGNYQKEYIQFINTVANYTVSKGYTPVIWNDSVNYDGIQLLHRDIEILYWQQPENGLAVTDFSVQGYSVYNYNFYTLAFLPDSKHNADAINEQSEYIKNNYEVNSFCYNGDPYKKVESDNIAGSAITFWGEQAGGMSNEQLLNQILPLIRAYLNQ</sequence>
<dbReference type="PRINTS" id="PR00738">
    <property type="entry name" value="GLHYDRLASE20"/>
</dbReference>
<dbReference type="GO" id="GO:0004563">
    <property type="term" value="F:beta-N-acetylhexosaminidase activity"/>
    <property type="evidence" value="ECO:0007669"/>
    <property type="project" value="UniProtKB-EC"/>
</dbReference>
<dbReference type="AlphaFoldDB" id="A0A4R6BSB6"/>
<dbReference type="PANTHER" id="PTHR22600:SF57">
    <property type="entry name" value="BETA-N-ACETYLHEXOSAMINIDASE"/>
    <property type="match status" value="1"/>
</dbReference>
<dbReference type="GO" id="GO:0030203">
    <property type="term" value="P:glycosaminoglycan metabolic process"/>
    <property type="evidence" value="ECO:0007669"/>
    <property type="project" value="TreeGrafter"/>
</dbReference>
<evidence type="ECO:0000256" key="5">
    <source>
        <dbReference type="PIRSR" id="PIRSR625705-1"/>
    </source>
</evidence>
<evidence type="ECO:0000313" key="7">
    <source>
        <dbReference type="EMBL" id="TDM05280.1"/>
    </source>
</evidence>
<dbReference type="PANTHER" id="PTHR22600">
    <property type="entry name" value="BETA-HEXOSAMINIDASE"/>
    <property type="match status" value="1"/>
</dbReference>
<accession>A0A4R6BSB6</accession>
<dbReference type="OrthoDB" id="1098018at2"/>
<dbReference type="Gene3D" id="3.20.20.80">
    <property type="entry name" value="Glycosidases"/>
    <property type="match status" value="1"/>
</dbReference>
<evidence type="ECO:0000256" key="2">
    <source>
        <dbReference type="ARBA" id="ARBA00006285"/>
    </source>
</evidence>